<keyword evidence="3" id="KW-1185">Reference proteome</keyword>
<dbReference type="EMBL" id="JADFTS010000005">
    <property type="protein sequence ID" value="KAF9607075.1"/>
    <property type="molecule type" value="Genomic_DNA"/>
</dbReference>
<feature type="compositionally biased region" description="Polar residues" evidence="1">
    <location>
        <begin position="103"/>
        <end position="113"/>
    </location>
</feature>
<protein>
    <submittedName>
        <fullName evidence="2">Uncharacterized protein</fullName>
    </submittedName>
</protein>
<comment type="caution">
    <text evidence="2">The sequence shown here is derived from an EMBL/GenBank/DDBJ whole genome shotgun (WGS) entry which is preliminary data.</text>
</comment>
<evidence type="ECO:0000313" key="3">
    <source>
        <dbReference type="Proteomes" id="UP000631114"/>
    </source>
</evidence>
<organism evidence="2 3">
    <name type="scientific">Coptis chinensis</name>
    <dbReference type="NCBI Taxonomy" id="261450"/>
    <lineage>
        <taxon>Eukaryota</taxon>
        <taxon>Viridiplantae</taxon>
        <taxon>Streptophyta</taxon>
        <taxon>Embryophyta</taxon>
        <taxon>Tracheophyta</taxon>
        <taxon>Spermatophyta</taxon>
        <taxon>Magnoliopsida</taxon>
        <taxon>Ranunculales</taxon>
        <taxon>Ranunculaceae</taxon>
        <taxon>Coptidoideae</taxon>
        <taxon>Coptis</taxon>
    </lineage>
</organism>
<accession>A0A835LTK8</accession>
<evidence type="ECO:0000256" key="1">
    <source>
        <dbReference type="SAM" id="MobiDB-lite"/>
    </source>
</evidence>
<dbReference type="AlphaFoldDB" id="A0A835LTK8"/>
<reference evidence="2 3" key="1">
    <citation type="submission" date="2020-10" db="EMBL/GenBank/DDBJ databases">
        <title>The Coptis chinensis genome and diversification of protoberbering-type alkaloids.</title>
        <authorList>
            <person name="Wang B."/>
            <person name="Shu S."/>
            <person name="Song C."/>
            <person name="Liu Y."/>
        </authorList>
    </citation>
    <scope>NUCLEOTIDE SEQUENCE [LARGE SCALE GENOMIC DNA]</scope>
    <source>
        <strain evidence="2">HL-2020</strain>
        <tissue evidence="2">Leaf</tissue>
    </source>
</reference>
<feature type="compositionally biased region" description="Pro residues" evidence="1">
    <location>
        <begin position="74"/>
        <end position="85"/>
    </location>
</feature>
<evidence type="ECO:0000313" key="2">
    <source>
        <dbReference type="EMBL" id="KAF9607075.1"/>
    </source>
</evidence>
<feature type="compositionally biased region" description="Low complexity" evidence="1">
    <location>
        <begin position="36"/>
        <end position="58"/>
    </location>
</feature>
<feature type="region of interest" description="Disordered" evidence="1">
    <location>
        <begin position="139"/>
        <end position="163"/>
    </location>
</feature>
<name>A0A835LTK8_9MAGN</name>
<dbReference type="OrthoDB" id="540503at2759"/>
<proteinExistence type="predicted"/>
<feature type="compositionally biased region" description="Polar residues" evidence="1">
    <location>
        <begin position="143"/>
        <end position="155"/>
    </location>
</feature>
<gene>
    <name evidence="2" type="ORF">IFM89_031076</name>
</gene>
<sequence length="271" mass="30720">MDAPPQHTYMRPPQSYMSDLQQQQVAPPRPPPANWYPPNNNNNNNNQFQYQHNHSSYPTPQPPPYPTQPQNHYYPPPPPPPPPQSYPQQSLYSQPPPPPHQTWGNPNWAQQNVWPHPDRMEPNINELDWAAKARAWAAAKSAGDSQHQQSQSTQIGRPEEHNHDFHGQYQQTVDPHYANIQQQPLPASSHQQFMGDPYMVPANHQQESLSFSSGPSLYYPSDLQVSYTSRDGALAPDPSPYLHQANILTNSSIYQQEVPYSYSSAPGNALL</sequence>
<feature type="region of interest" description="Disordered" evidence="1">
    <location>
        <begin position="1"/>
        <end position="121"/>
    </location>
</feature>
<dbReference type="Proteomes" id="UP000631114">
    <property type="component" value="Unassembled WGS sequence"/>
</dbReference>